<feature type="compositionally biased region" description="Basic and acidic residues" evidence="7">
    <location>
        <begin position="51"/>
        <end position="62"/>
    </location>
</feature>
<evidence type="ECO:0000256" key="9">
    <source>
        <dbReference type="SAM" id="SignalP"/>
    </source>
</evidence>
<dbReference type="GO" id="GO:0004674">
    <property type="term" value="F:protein serine/threonine kinase activity"/>
    <property type="evidence" value="ECO:0007669"/>
    <property type="project" value="UniProtKB-KW"/>
</dbReference>
<name>A0AAX4P491_9CHLO</name>
<keyword evidence="5 6" id="KW-0067">ATP-binding</keyword>
<feature type="binding site" evidence="6">
    <location>
        <position position="296"/>
    </location>
    <ligand>
        <name>ATP</name>
        <dbReference type="ChEBI" id="CHEBI:30616"/>
    </ligand>
</feature>
<accession>A0AAX4P491</accession>
<dbReference type="Proteomes" id="UP001472866">
    <property type="component" value="Chromosome 03"/>
</dbReference>
<evidence type="ECO:0000256" key="8">
    <source>
        <dbReference type="SAM" id="Phobius"/>
    </source>
</evidence>
<dbReference type="InterPro" id="IPR000719">
    <property type="entry name" value="Prot_kinase_dom"/>
</dbReference>
<dbReference type="EMBL" id="CP151503">
    <property type="protein sequence ID" value="WZN60908.1"/>
    <property type="molecule type" value="Genomic_DNA"/>
</dbReference>
<feature type="region of interest" description="Disordered" evidence="7">
    <location>
        <begin position="40"/>
        <end position="62"/>
    </location>
</feature>
<dbReference type="InterPro" id="IPR017441">
    <property type="entry name" value="Protein_kinase_ATP_BS"/>
</dbReference>
<keyword evidence="9" id="KW-0732">Signal</keyword>
<feature type="signal peptide" evidence="9">
    <location>
        <begin position="1"/>
        <end position="36"/>
    </location>
</feature>
<evidence type="ECO:0000256" key="6">
    <source>
        <dbReference type="PROSITE-ProRule" id="PRU10141"/>
    </source>
</evidence>
<evidence type="ECO:0000256" key="1">
    <source>
        <dbReference type="ARBA" id="ARBA00022527"/>
    </source>
</evidence>
<dbReference type="InterPro" id="IPR051681">
    <property type="entry name" value="Ser/Thr_Kinases-Pseudokinases"/>
</dbReference>
<dbReference type="PROSITE" id="PS00107">
    <property type="entry name" value="PROTEIN_KINASE_ATP"/>
    <property type="match status" value="1"/>
</dbReference>
<evidence type="ECO:0000313" key="11">
    <source>
        <dbReference type="EMBL" id="WZN60908.1"/>
    </source>
</evidence>
<dbReference type="GO" id="GO:0005524">
    <property type="term" value="F:ATP binding"/>
    <property type="evidence" value="ECO:0007669"/>
    <property type="project" value="UniProtKB-UniRule"/>
</dbReference>
<organism evidence="11 12">
    <name type="scientific">Chloropicon roscoffensis</name>
    <dbReference type="NCBI Taxonomy" id="1461544"/>
    <lineage>
        <taxon>Eukaryota</taxon>
        <taxon>Viridiplantae</taxon>
        <taxon>Chlorophyta</taxon>
        <taxon>Chloropicophyceae</taxon>
        <taxon>Chloropicales</taxon>
        <taxon>Chloropicaceae</taxon>
        <taxon>Chloropicon</taxon>
    </lineage>
</organism>
<keyword evidence="1" id="KW-0723">Serine/threonine-protein kinase</keyword>
<dbReference type="SUPFAM" id="SSF56112">
    <property type="entry name" value="Protein kinase-like (PK-like)"/>
    <property type="match status" value="1"/>
</dbReference>
<keyword evidence="8" id="KW-0472">Membrane</keyword>
<dbReference type="PROSITE" id="PS50011">
    <property type="entry name" value="PROTEIN_KINASE_DOM"/>
    <property type="match status" value="1"/>
</dbReference>
<gene>
    <name evidence="11" type="ORF">HKI87_03g24420</name>
</gene>
<evidence type="ECO:0000256" key="7">
    <source>
        <dbReference type="SAM" id="MobiDB-lite"/>
    </source>
</evidence>
<protein>
    <submittedName>
        <fullName evidence="11">Serine/threonine-protein kinase</fullName>
    </submittedName>
</protein>
<keyword evidence="8" id="KW-0812">Transmembrane</keyword>
<dbReference type="InterPro" id="IPR001245">
    <property type="entry name" value="Ser-Thr/Tyr_kinase_cat_dom"/>
</dbReference>
<feature type="domain" description="Protein kinase" evidence="10">
    <location>
        <begin position="269"/>
        <end position="528"/>
    </location>
</feature>
<evidence type="ECO:0000313" key="12">
    <source>
        <dbReference type="Proteomes" id="UP001472866"/>
    </source>
</evidence>
<dbReference type="PANTHER" id="PTHR44329:SF214">
    <property type="entry name" value="PROTEIN KINASE DOMAIN-CONTAINING PROTEIN"/>
    <property type="match status" value="1"/>
</dbReference>
<reference evidence="11 12" key="1">
    <citation type="submission" date="2024-03" db="EMBL/GenBank/DDBJ databases">
        <title>Complete genome sequence of the green alga Chloropicon roscoffensis RCC1871.</title>
        <authorList>
            <person name="Lemieux C."/>
            <person name="Pombert J.-F."/>
            <person name="Otis C."/>
            <person name="Turmel M."/>
        </authorList>
    </citation>
    <scope>NUCLEOTIDE SEQUENCE [LARGE SCALE GENOMIC DNA]</scope>
    <source>
        <strain evidence="11 12">RCC1871</strain>
    </source>
</reference>
<dbReference type="CDD" id="cd13999">
    <property type="entry name" value="STKc_MAP3K-like"/>
    <property type="match status" value="1"/>
</dbReference>
<feature type="transmembrane region" description="Helical" evidence="8">
    <location>
        <begin position="209"/>
        <end position="232"/>
    </location>
</feature>
<dbReference type="InterPro" id="IPR008271">
    <property type="entry name" value="Ser/Thr_kinase_AS"/>
</dbReference>
<keyword evidence="8" id="KW-1133">Transmembrane helix</keyword>
<keyword evidence="2" id="KW-0808">Transferase</keyword>
<feature type="chain" id="PRO_5043735696" evidence="9">
    <location>
        <begin position="37"/>
        <end position="533"/>
    </location>
</feature>
<dbReference type="Gene3D" id="1.10.510.10">
    <property type="entry name" value="Transferase(Phosphotransferase) domain 1"/>
    <property type="match status" value="1"/>
</dbReference>
<evidence type="ECO:0000256" key="4">
    <source>
        <dbReference type="ARBA" id="ARBA00022777"/>
    </source>
</evidence>
<keyword evidence="3 6" id="KW-0547">Nucleotide-binding</keyword>
<dbReference type="AlphaFoldDB" id="A0AAX4P491"/>
<evidence type="ECO:0000259" key="10">
    <source>
        <dbReference type="PROSITE" id="PS50011"/>
    </source>
</evidence>
<dbReference type="Gene3D" id="3.30.200.20">
    <property type="entry name" value="Phosphorylase Kinase, domain 1"/>
    <property type="match status" value="1"/>
</dbReference>
<dbReference type="Pfam" id="PF07714">
    <property type="entry name" value="PK_Tyr_Ser-Thr"/>
    <property type="match status" value="1"/>
</dbReference>
<proteinExistence type="predicted"/>
<dbReference type="InterPro" id="IPR011009">
    <property type="entry name" value="Kinase-like_dom_sf"/>
</dbReference>
<sequence>MRVGVEPASVRRRRRAHVLALVALLLLLMVPGDADALGPNWDGEVAQPRPDAQERSVRSRKLDLDGTEGMEVKLKDFLKGVPWAAAPASSEGNGTVTDVPVVSVVSPGNVTSQAGSLEMNETLFASIRDCGDLPVASLRDCIASIFEGSPYSNLTNVLDFILDAAFLNDTEGGGGDSFRIDEAQDQDQVQAAGDGAAVPQGSSGSAATIAVTVTVTTVVLAAIGAVGLAIALRRRKEGSGGASPAAGVLVHQGSASKIGLDLNMSGEDVELDEVVGRGAFGVVYRATWRGRQVAVKSIAPGHPGEKHLRAFRKEVEVLSKLDHENIVVMFGACCSPSPGGGVFLVEEFVSRGSLHDRIHAREDKMETEEIVRLGLEIARALAYLHPRIVHCDLKPQNILLDEKGSAKVADFGIAKFKQSTYLQTTKTHVHGTPAYMAPELFSAGHVSEKCDVYALGMILWECLTGQEPWREMEFPVQVVMAVSVEKRRPELPEGCPEFLKRMITKCWHEDLHRRPSCQEIVKECMLYFSEDLN</sequence>
<dbReference type="SMART" id="SM00220">
    <property type="entry name" value="S_TKc"/>
    <property type="match status" value="1"/>
</dbReference>
<keyword evidence="4 11" id="KW-0418">Kinase</keyword>
<evidence type="ECO:0000256" key="2">
    <source>
        <dbReference type="ARBA" id="ARBA00022679"/>
    </source>
</evidence>
<evidence type="ECO:0000256" key="3">
    <source>
        <dbReference type="ARBA" id="ARBA00022741"/>
    </source>
</evidence>
<evidence type="ECO:0000256" key="5">
    <source>
        <dbReference type="ARBA" id="ARBA00022840"/>
    </source>
</evidence>
<dbReference type="PROSITE" id="PS00108">
    <property type="entry name" value="PROTEIN_KINASE_ST"/>
    <property type="match status" value="1"/>
</dbReference>
<dbReference type="PANTHER" id="PTHR44329">
    <property type="entry name" value="SERINE/THREONINE-PROTEIN KINASE TNNI3K-RELATED"/>
    <property type="match status" value="1"/>
</dbReference>
<keyword evidence="12" id="KW-1185">Reference proteome</keyword>